<evidence type="ECO:0000313" key="2">
    <source>
        <dbReference type="EMBL" id="PKT73941.1"/>
    </source>
</evidence>
<proteinExistence type="predicted"/>
<evidence type="ECO:0000313" key="3">
    <source>
        <dbReference type="Proteomes" id="UP000236178"/>
    </source>
</evidence>
<keyword evidence="3" id="KW-1185">Reference proteome</keyword>
<sequence>MALGRAGQQAALQPAQVGKPQIGADLDRAGQLLDVRLGDLLDELLRADLRQVGVSGVGERRDESDRRRRHPHHRDRNDVPRGLASPGEPVVGLRGPRAVVGFVRCHVCLTSVVGGGPALVPCSTPKPPFSPCPVRSGVLHLTKYAG</sequence>
<reference evidence="2 3" key="1">
    <citation type="submission" date="2017-12" db="EMBL/GenBank/DDBJ databases">
        <title>Streptomyces populusis sp. nov., a novel endophytic actinobacterium isolated from stems of Populus adenopoda Maxim.</title>
        <authorList>
            <person name="Wang Z."/>
        </authorList>
    </citation>
    <scope>NUCLEOTIDE SEQUENCE [LARGE SCALE GENOMIC DNA]</scope>
    <source>
        <strain evidence="2 3">A249</strain>
    </source>
</reference>
<dbReference type="EMBL" id="PJOS01000007">
    <property type="protein sequence ID" value="PKT73941.1"/>
    <property type="molecule type" value="Genomic_DNA"/>
</dbReference>
<comment type="caution">
    <text evidence="2">The sequence shown here is derived from an EMBL/GenBank/DDBJ whole genome shotgun (WGS) entry which is preliminary data.</text>
</comment>
<feature type="region of interest" description="Disordered" evidence="1">
    <location>
        <begin position="55"/>
        <end position="88"/>
    </location>
</feature>
<dbReference type="Proteomes" id="UP000236178">
    <property type="component" value="Unassembled WGS sequence"/>
</dbReference>
<evidence type="ECO:0000256" key="1">
    <source>
        <dbReference type="SAM" id="MobiDB-lite"/>
    </source>
</evidence>
<accession>A0A2I0SVI1</accession>
<gene>
    <name evidence="2" type="ORF">CW362_06210</name>
</gene>
<name>A0A2I0SVI1_9ACTN</name>
<organism evidence="2 3">
    <name type="scientific">Streptomyces populi</name>
    <dbReference type="NCBI Taxonomy" id="2058924"/>
    <lineage>
        <taxon>Bacteria</taxon>
        <taxon>Bacillati</taxon>
        <taxon>Actinomycetota</taxon>
        <taxon>Actinomycetes</taxon>
        <taxon>Kitasatosporales</taxon>
        <taxon>Streptomycetaceae</taxon>
        <taxon>Streptomyces</taxon>
    </lineage>
</organism>
<dbReference type="AlphaFoldDB" id="A0A2I0SVI1"/>
<protein>
    <submittedName>
        <fullName evidence="2">Uncharacterized protein</fullName>
    </submittedName>
</protein>
<dbReference type="OrthoDB" id="4257637at2"/>